<evidence type="ECO:0000256" key="3">
    <source>
        <dbReference type="ARBA" id="ARBA00023315"/>
    </source>
</evidence>
<reference evidence="5" key="1">
    <citation type="journal article" date="2019" name="Int. J. Syst. Evol. Microbiol.">
        <title>The Global Catalogue of Microorganisms (GCM) 10K type strain sequencing project: providing services to taxonomists for standard genome sequencing and annotation.</title>
        <authorList>
            <consortium name="The Broad Institute Genomics Platform"/>
            <consortium name="The Broad Institute Genome Sequencing Center for Infectious Disease"/>
            <person name="Wu L."/>
            <person name="Ma J."/>
        </authorList>
    </citation>
    <scope>NUCLEOTIDE SEQUENCE [LARGE SCALE GENOMIC DNA]</scope>
    <source>
        <strain evidence="5">CCUG 73951</strain>
    </source>
</reference>
<dbReference type="Proteomes" id="UP001596494">
    <property type="component" value="Unassembled WGS sequence"/>
</dbReference>
<proteinExistence type="inferred from homology"/>
<comment type="caution">
    <text evidence="4">The sequence shown here is derived from an EMBL/GenBank/DDBJ whole genome shotgun (WGS) entry which is preliminary data.</text>
</comment>
<keyword evidence="1 4" id="KW-0808">Transferase</keyword>
<dbReference type="InterPro" id="IPR020916">
    <property type="entry name" value="Gln_gamma-glutamylTfrase_bac"/>
</dbReference>
<accession>A0ABW2K8V0</accession>
<dbReference type="HAMAP" id="MF_00727">
    <property type="entry name" value="Tgl"/>
    <property type="match status" value="1"/>
</dbReference>
<dbReference type="RefSeq" id="WP_289214945.1">
    <property type="nucleotide sequence ID" value="NZ_JAPVRC010000002.1"/>
</dbReference>
<keyword evidence="2" id="KW-0749">Sporulation</keyword>
<dbReference type="GO" id="GO:0003810">
    <property type="term" value="F:protein-glutamine gamma-glutamyltransferase activity"/>
    <property type="evidence" value="ECO:0007669"/>
    <property type="project" value="UniProtKB-EC"/>
</dbReference>
<evidence type="ECO:0000313" key="5">
    <source>
        <dbReference type="Proteomes" id="UP001596494"/>
    </source>
</evidence>
<name>A0ABW2K8V0_9BACI</name>
<protein>
    <submittedName>
        <fullName evidence="4">Protein-glutamine gamma-glutamyltransferase</fullName>
        <ecNumber evidence="4">2.3.2.13</ecNumber>
    </submittedName>
</protein>
<dbReference type="NCBIfam" id="NF002869">
    <property type="entry name" value="PRK03187.1"/>
    <property type="match status" value="1"/>
</dbReference>
<evidence type="ECO:0000256" key="2">
    <source>
        <dbReference type="ARBA" id="ARBA00022969"/>
    </source>
</evidence>
<dbReference type="Pfam" id="PF20085">
    <property type="entry name" value="TGL"/>
    <property type="match status" value="1"/>
</dbReference>
<gene>
    <name evidence="4" type="ORF">ACFQMN_17015</name>
</gene>
<organism evidence="4 5">
    <name type="scientific">Halobacillus campisalis</name>
    <dbReference type="NCBI Taxonomy" id="435909"/>
    <lineage>
        <taxon>Bacteria</taxon>
        <taxon>Bacillati</taxon>
        <taxon>Bacillota</taxon>
        <taxon>Bacilli</taxon>
        <taxon>Bacillales</taxon>
        <taxon>Bacillaceae</taxon>
        <taxon>Halobacillus</taxon>
    </lineage>
</organism>
<dbReference type="EC" id="2.3.2.13" evidence="4"/>
<keyword evidence="5" id="KW-1185">Reference proteome</keyword>
<sequence length="281" mass="31965">MNILSGTPFQESGGWSKNSTEAEIYRLMNESSLPYSYRYPGELNFEMTLRNSIVESAKAMHQSAASFATFETTRVNSQYWNMTEFGGFRIKPGVRPSDAIRDIFTNGSYYGFECAGAMLIIYYDAVLRVLGERTFNQLFPDIFIYSWHADSDLGIHPTRTMNFLTGDVVYFENPDFDPRTPHWRGENAVVLGGGLYFGHGIGIMTAEQMIQALNSTRRPGAFQSAYLSDLVVRPSFQYLSNFATGMRSTSKVKYQSVIVLHNEDSIPLLRYRMYLTMIYQG</sequence>
<evidence type="ECO:0000256" key="1">
    <source>
        <dbReference type="ARBA" id="ARBA00022679"/>
    </source>
</evidence>
<dbReference type="EMBL" id="JBHTBY010000017">
    <property type="protein sequence ID" value="MFC7322567.1"/>
    <property type="molecule type" value="Genomic_DNA"/>
</dbReference>
<evidence type="ECO:0000313" key="4">
    <source>
        <dbReference type="EMBL" id="MFC7322567.1"/>
    </source>
</evidence>
<keyword evidence="3 4" id="KW-0012">Acyltransferase</keyword>